<keyword evidence="8" id="KW-0472">Membrane</keyword>
<dbReference type="EMBL" id="JAUOZU010000008">
    <property type="protein sequence ID" value="MDO6964759.1"/>
    <property type="molecule type" value="Genomic_DNA"/>
</dbReference>
<protein>
    <submittedName>
        <fullName evidence="10">ATP-binding cassette domain-containing protein</fullName>
    </submittedName>
</protein>
<evidence type="ECO:0000256" key="7">
    <source>
        <dbReference type="ARBA" id="ARBA00022967"/>
    </source>
</evidence>
<dbReference type="SMART" id="SM00382">
    <property type="entry name" value="AAA"/>
    <property type="match status" value="1"/>
</dbReference>
<keyword evidence="4" id="KW-0997">Cell inner membrane</keyword>
<evidence type="ECO:0000256" key="6">
    <source>
        <dbReference type="ARBA" id="ARBA00022840"/>
    </source>
</evidence>
<keyword evidence="7" id="KW-1278">Translocase</keyword>
<dbReference type="Pfam" id="PF00005">
    <property type="entry name" value="ABC_tran"/>
    <property type="match status" value="1"/>
</dbReference>
<keyword evidence="5" id="KW-0547">Nucleotide-binding</keyword>
<evidence type="ECO:0000256" key="8">
    <source>
        <dbReference type="ARBA" id="ARBA00023136"/>
    </source>
</evidence>
<dbReference type="Proteomes" id="UP001174932">
    <property type="component" value="Unassembled WGS sequence"/>
</dbReference>
<dbReference type="InterPro" id="IPR003593">
    <property type="entry name" value="AAA+_ATPase"/>
</dbReference>
<gene>
    <name evidence="10" type="ORF">Q4481_12395</name>
</gene>
<keyword evidence="11" id="KW-1185">Reference proteome</keyword>
<dbReference type="InterPro" id="IPR017871">
    <property type="entry name" value="ABC_transporter-like_CS"/>
</dbReference>
<evidence type="ECO:0000256" key="2">
    <source>
        <dbReference type="ARBA" id="ARBA00022448"/>
    </source>
</evidence>
<name>A0ABT8YM10_9HYPH</name>
<dbReference type="PANTHER" id="PTHR42781:SF1">
    <property type="entry name" value="THIAMINE IMPORT ATP-BINDING PROTEIN THIQ"/>
    <property type="match status" value="1"/>
</dbReference>
<evidence type="ECO:0000256" key="1">
    <source>
        <dbReference type="ARBA" id="ARBA00005417"/>
    </source>
</evidence>
<evidence type="ECO:0000256" key="4">
    <source>
        <dbReference type="ARBA" id="ARBA00022519"/>
    </source>
</evidence>
<reference evidence="10" key="2">
    <citation type="submission" date="2023-07" db="EMBL/GenBank/DDBJ databases">
        <authorList>
            <person name="Shen H."/>
        </authorList>
    </citation>
    <scope>NUCLEOTIDE SEQUENCE</scope>
    <source>
        <strain evidence="10">TNR-22</strain>
    </source>
</reference>
<evidence type="ECO:0000313" key="10">
    <source>
        <dbReference type="EMBL" id="MDO6964759.1"/>
    </source>
</evidence>
<organism evidence="10 11">
    <name type="scientific">Rhizobium alvei</name>
    <dbReference type="NCBI Taxonomy" id="1132659"/>
    <lineage>
        <taxon>Bacteria</taxon>
        <taxon>Pseudomonadati</taxon>
        <taxon>Pseudomonadota</taxon>
        <taxon>Alphaproteobacteria</taxon>
        <taxon>Hyphomicrobiales</taxon>
        <taxon>Rhizobiaceae</taxon>
        <taxon>Rhizobium/Agrobacterium group</taxon>
        <taxon>Rhizobium</taxon>
    </lineage>
</organism>
<comment type="similarity">
    <text evidence="1">Belongs to the ABC transporter superfamily.</text>
</comment>
<keyword evidence="3" id="KW-1003">Cell membrane</keyword>
<dbReference type="InterPro" id="IPR003439">
    <property type="entry name" value="ABC_transporter-like_ATP-bd"/>
</dbReference>
<dbReference type="InterPro" id="IPR050093">
    <property type="entry name" value="ABC_SmlMolc_Importer"/>
</dbReference>
<evidence type="ECO:0000256" key="5">
    <source>
        <dbReference type="ARBA" id="ARBA00022741"/>
    </source>
</evidence>
<comment type="caution">
    <text evidence="10">The sequence shown here is derived from an EMBL/GenBank/DDBJ whole genome shotgun (WGS) entry which is preliminary data.</text>
</comment>
<proteinExistence type="inferred from homology"/>
<dbReference type="PROSITE" id="PS00211">
    <property type="entry name" value="ABC_TRANSPORTER_1"/>
    <property type="match status" value="1"/>
</dbReference>
<feature type="domain" description="ABC transporter" evidence="9">
    <location>
        <begin position="5"/>
        <end position="231"/>
    </location>
</feature>
<keyword evidence="2" id="KW-0813">Transport</keyword>
<evidence type="ECO:0000259" key="9">
    <source>
        <dbReference type="PROSITE" id="PS50893"/>
    </source>
</evidence>
<evidence type="ECO:0000256" key="3">
    <source>
        <dbReference type="ARBA" id="ARBA00022475"/>
    </source>
</evidence>
<dbReference type="PANTHER" id="PTHR42781">
    <property type="entry name" value="SPERMIDINE/PUTRESCINE IMPORT ATP-BINDING PROTEIN POTA"/>
    <property type="match status" value="1"/>
</dbReference>
<dbReference type="GO" id="GO:0005524">
    <property type="term" value="F:ATP binding"/>
    <property type="evidence" value="ECO:0007669"/>
    <property type="project" value="UniProtKB-KW"/>
</dbReference>
<dbReference type="SUPFAM" id="SSF52540">
    <property type="entry name" value="P-loop containing nucleoside triphosphate hydrolases"/>
    <property type="match status" value="1"/>
</dbReference>
<accession>A0ABT8YM10</accession>
<sequence length="231" mass="24961">MSPALKADDLTIHYEGRAFRYSFSVSSPGLVAVTGPSGAGKSTLFQILSGFATPETGTLRFGEQDLTDLPPGKRPVTLVFQDHNLFAHLDVFTNVALGLAPDLRLGAGQKEAVEAALDRVGLGGFSKRMPEALSGGEKQRVAFARALVRKRPLLLLDEPFASLDPDLRLSMGSLLLDMVRDGNMLALMISHDRTEVRRFADHVIAIEDGKVTYCGPTAAWYLPGEPPEPES</sequence>
<dbReference type="RefSeq" id="WP_304376691.1">
    <property type="nucleotide sequence ID" value="NZ_JAUOZU010000008.1"/>
</dbReference>
<evidence type="ECO:0000313" key="11">
    <source>
        <dbReference type="Proteomes" id="UP001174932"/>
    </source>
</evidence>
<dbReference type="Gene3D" id="3.40.50.300">
    <property type="entry name" value="P-loop containing nucleotide triphosphate hydrolases"/>
    <property type="match status" value="1"/>
</dbReference>
<keyword evidence="6 10" id="KW-0067">ATP-binding</keyword>
<dbReference type="PROSITE" id="PS50893">
    <property type="entry name" value="ABC_TRANSPORTER_2"/>
    <property type="match status" value="1"/>
</dbReference>
<dbReference type="InterPro" id="IPR027417">
    <property type="entry name" value="P-loop_NTPase"/>
</dbReference>
<reference evidence="10" key="1">
    <citation type="journal article" date="2015" name="Int. J. Syst. Evol. Microbiol.">
        <title>Rhizobium alvei sp. nov., isolated from a freshwater river.</title>
        <authorList>
            <person name="Sheu S.Y."/>
            <person name="Huang H.W."/>
            <person name="Young C.C."/>
            <person name="Chen W.M."/>
        </authorList>
    </citation>
    <scope>NUCLEOTIDE SEQUENCE</scope>
    <source>
        <strain evidence="10">TNR-22</strain>
    </source>
</reference>